<sequence>MRRHPGQQRLRQAERIKCERNGRTFGHLDRRRGAHWPTFACDINMEYALSLDFSSKALDALNIIRERNTRVLCLYADLCQWVIKGDTHHVANHTRFRLSERAFFSAQQSSNPSAQRLAASVFFRTSVRVSTIYLSVRPREMPGVSQSPLLDRSSLIPRRVDSSPDVHATSPAVPAPIPHPCIHRITISTRIYKECIDSSMFQLLWVVLRPRKRRRTPFRCFLRSIGRVGAIYYICKEKRRETIPFNIELKKMDSEFLSSLHYARPLLDVVDDDWAKDQLPNEGLVGPTVEGSNELSDSLLDASSEIIS</sequence>
<dbReference type="EMBL" id="MDYQ01000066">
    <property type="protein sequence ID" value="PRP84263.1"/>
    <property type="molecule type" value="Genomic_DNA"/>
</dbReference>
<dbReference type="InParanoid" id="A0A2P6NJY1"/>
<name>A0A2P6NJY1_9EUKA</name>
<organism evidence="1 2">
    <name type="scientific">Planoprotostelium fungivorum</name>
    <dbReference type="NCBI Taxonomy" id="1890364"/>
    <lineage>
        <taxon>Eukaryota</taxon>
        <taxon>Amoebozoa</taxon>
        <taxon>Evosea</taxon>
        <taxon>Variosea</taxon>
        <taxon>Cavosteliida</taxon>
        <taxon>Cavosteliaceae</taxon>
        <taxon>Planoprotostelium</taxon>
    </lineage>
</organism>
<proteinExistence type="predicted"/>
<dbReference type="AlphaFoldDB" id="A0A2P6NJY1"/>
<keyword evidence="2" id="KW-1185">Reference proteome</keyword>
<dbReference type="Proteomes" id="UP000241769">
    <property type="component" value="Unassembled WGS sequence"/>
</dbReference>
<evidence type="ECO:0000313" key="2">
    <source>
        <dbReference type="Proteomes" id="UP000241769"/>
    </source>
</evidence>
<comment type="caution">
    <text evidence="1">The sequence shown here is derived from an EMBL/GenBank/DDBJ whole genome shotgun (WGS) entry which is preliminary data.</text>
</comment>
<reference evidence="1 2" key="1">
    <citation type="journal article" date="2018" name="Genome Biol. Evol.">
        <title>Multiple Roots of Fruiting Body Formation in Amoebozoa.</title>
        <authorList>
            <person name="Hillmann F."/>
            <person name="Forbes G."/>
            <person name="Novohradska S."/>
            <person name="Ferling I."/>
            <person name="Riege K."/>
            <person name="Groth M."/>
            <person name="Westermann M."/>
            <person name="Marz M."/>
            <person name="Spaller T."/>
            <person name="Winckler T."/>
            <person name="Schaap P."/>
            <person name="Glockner G."/>
        </authorList>
    </citation>
    <scope>NUCLEOTIDE SEQUENCE [LARGE SCALE GENOMIC DNA]</scope>
    <source>
        <strain evidence="1 2">Jena</strain>
    </source>
</reference>
<gene>
    <name evidence="1" type="ORF">PROFUN_08283</name>
</gene>
<protein>
    <submittedName>
        <fullName evidence="1">Uncharacterized protein</fullName>
    </submittedName>
</protein>
<accession>A0A2P6NJY1</accession>
<evidence type="ECO:0000313" key="1">
    <source>
        <dbReference type="EMBL" id="PRP84263.1"/>
    </source>
</evidence>